<evidence type="ECO:0008006" key="11">
    <source>
        <dbReference type="Google" id="ProtNLM"/>
    </source>
</evidence>
<reference evidence="9" key="2">
    <citation type="submission" date="2025-05" db="UniProtKB">
        <authorList>
            <consortium name="Ensembl"/>
        </authorList>
    </citation>
    <scope>IDENTIFICATION</scope>
    <source>
        <strain evidence="9">Thoroughbred</strain>
    </source>
</reference>
<protein>
    <recommendedName>
        <fullName evidence="11">G-protein coupled receptors family 1 profile domain-containing protein</fullName>
    </recommendedName>
</protein>
<evidence type="ECO:0000256" key="1">
    <source>
        <dbReference type="ARBA" id="ARBA00004141"/>
    </source>
</evidence>
<evidence type="ECO:0000256" key="5">
    <source>
        <dbReference type="ARBA" id="ARBA00023136"/>
    </source>
</evidence>
<proteinExistence type="predicted"/>
<sequence length="271" mass="30387">MDSEDCSSWTEFFLFGTTNNPETEVNLFTTFLVVYLINLLENLEMIVLIKVDSQLHTPMYFFLSHLSSVTSAIPQQLGPRCWWTSLPRASQSPSLAWLCNFLSSLSFQILSVYCWQWWPLIGTRTLEAHCSTVNMCSRVCFLLVAGVYLVGMADALIHTTLTFCLGFSGSNEMSHFFCHISPPLSLSYSDTQINELVTCTIIGFTELSTISGVLVSYCCIILSFLKIHTAEGRLKVFSTCVSHLTAVAISQGTTLFMYFRASPSYTLDQDK</sequence>
<keyword evidence="4" id="KW-0297">G-protein coupled receptor</keyword>
<comment type="subcellular location">
    <subcellularLocation>
        <location evidence="1">Membrane</location>
        <topology evidence="1">Multi-pass membrane protein</topology>
    </subcellularLocation>
</comment>
<keyword evidence="10" id="KW-1185">Reference proteome</keyword>
<keyword evidence="3 8" id="KW-1133">Transmembrane helix</keyword>
<dbReference type="Proteomes" id="UP000002281">
    <property type="component" value="Chromosome 4"/>
</dbReference>
<dbReference type="GO" id="GO:0004930">
    <property type="term" value="F:G protein-coupled receptor activity"/>
    <property type="evidence" value="ECO:0007669"/>
    <property type="project" value="UniProtKB-KW"/>
</dbReference>
<keyword evidence="7" id="KW-0807">Transducer</keyword>
<accession>A0A9L0RJU1</accession>
<dbReference type="Gene3D" id="1.20.1070.10">
    <property type="entry name" value="Rhodopsin 7-helix transmembrane proteins"/>
    <property type="match status" value="1"/>
</dbReference>
<evidence type="ECO:0000313" key="9">
    <source>
        <dbReference type="Ensembl" id="ENSECAP00000062790.1"/>
    </source>
</evidence>
<evidence type="ECO:0000256" key="7">
    <source>
        <dbReference type="ARBA" id="ARBA00023224"/>
    </source>
</evidence>
<keyword evidence="6" id="KW-0675">Receptor</keyword>
<dbReference type="Pfam" id="PF13853">
    <property type="entry name" value="7tm_4"/>
    <property type="match status" value="1"/>
</dbReference>
<dbReference type="Ensembl" id="ENSECAT00000112235.1">
    <property type="protein sequence ID" value="ENSECAP00000062576.1"/>
    <property type="gene ID" value="ENSECAG00000043932.1"/>
</dbReference>
<reference evidence="9 10" key="1">
    <citation type="journal article" date="2009" name="Science">
        <title>Genome sequence, comparative analysis, and population genetics of the domestic horse.</title>
        <authorList>
            <consortium name="Broad Institute Genome Sequencing Platform"/>
            <consortium name="Broad Institute Whole Genome Assembly Team"/>
            <person name="Wade C.M."/>
            <person name="Giulotto E."/>
            <person name="Sigurdsson S."/>
            <person name="Zoli M."/>
            <person name="Gnerre S."/>
            <person name="Imsland F."/>
            <person name="Lear T.L."/>
            <person name="Adelson D.L."/>
            <person name="Bailey E."/>
            <person name="Bellone R.R."/>
            <person name="Bloecker H."/>
            <person name="Distl O."/>
            <person name="Edgar R.C."/>
            <person name="Garber M."/>
            <person name="Leeb T."/>
            <person name="Mauceli E."/>
            <person name="MacLeod J.N."/>
            <person name="Penedo M.C.T."/>
            <person name="Raison J.M."/>
            <person name="Sharpe T."/>
            <person name="Vogel J."/>
            <person name="Andersson L."/>
            <person name="Antczak D.F."/>
            <person name="Biagi T."/>
            <person name="Binns M.M."/>
            <person name="Chowdhary B.P."/>
            <person name="Coleman S.J."/>
            <person name="Della Valle G."/>
            <person name="Fryc S."/>
            <person name="Guerin G."/>
            <person name="Hasegawa T."/>
            <person name="Hill E.W."/>
            <person name="Jurka J."/>
            <person name="Kiialainen A."/>
            <person name="Lindgren G."/>
            <person name="Liu J."/>
            <person name="Magnani E."/>
            <person name="Mickelson J.R."/>
            <person name="Murray J."/>
            <person name="Nergadze S.G."/>
            <person name="Onofrio R."/>
            <person name="Pedroni S."/>
            <person name="Piras M.F."/>
            <person name="Raudsepp T."/>
            <person name="Rocchi M."/>
            <person name="Roeed K.H."/>
            <person name="Ryder O.A."/>
            <person name="Searle S."/>
            <person name="Skow L."/>
            <person name="Swinburne J.E."/>
            <person name="Syvaenen A.C."/>
            <person name="Tozaki T."/>
            <person name="Valberg S.J."/>
            <person name="Vaudin M."/>
            <person name="White J.R."/>
            <person name="Zody M.C."/>
            <person name="Lander E.S."/>
            <person name="Lindblad-Toh K."/>
        </authorList>
    </citation>
    <scope>NUCLEOTIDE SEQUENCE [LARGE SCALE GENOMIC DNA]</scope>
    <source>
        <strain evidence="9 10">Thoroughbred</strain>
    </source>
</reference>
<dbReference type="Ensembl" id="ENSECAT00000111166.1">
    <property type="protein sequence ID" value="ENSECAP00000085341.1"/>
    <property type="gene ID" value="ENSECAG00000043932.1"/>
</dbReference>
<keyword evidence="2 8" id="KW-0812">Transmembrane</keyword>
<evidence type="ECO:0000256" key="8">
    <source>
        <dbReference type="SAM" id="Phobius"/>
    </source>
</evidence>
<evidence type="ECO:0000256" key="6">
    <source>
        <dbReference type="ARBA" id="ARBA00023170"/>
    </source>
</evidence>
<keyword evidence="5 8" id="KW-0472">Membrane</keyword>
<feature type="transmembrane region" description="Helical" evidence="8">
    <location>
        <begin position="139"/>
        <end position="161"/>
    </location>
</feature>
<organism evidence="9 10">
    <name type="scientific">Equus caballus</name>
    <name type="common">Horse</name>
    <dbReference type="NCBI Taxonomy" id="9796"/>
    <lineage>
        <taxon>Eukaryota</taxon>
        <taxon>Metazoa</taxon>
        <taxon>Chordata</taxon>
        <taxon>Craniata</taxon>
        <taxon>Vertebrata</taxon>
        <taxon>Euteleostomi</taxon>
        <taxon>Mammalia</taxon>
        <taxon>Eutheria</taxon>
        <taxon>Laurasiatheria</taxon>
        <taxon>Perissodactyla</taxon>
        <taxon>Equidae</taxon>
        <taxon>Equus</taxon>
    </lineage>
</organism>
<dbReference type="GeneTree" id="ENSGT01140000282514"/>
<evidence type="ECO:0000256" key="3">
    <source>
        <dbReference type="ARBA" id="ARBA00022989"/>
    </source>
</evidence>
<evidence type="ECO:0000256" key="4">
    <source>
        <dbReference type="ARBA" id="ARBA00023040"/>
    </source>
</evidence>
<dbReference type="GO" id="GO:0005549">
    <property type="term" value="F:odorant binding"/>
    <property type="evidence" value="ECO:0000318"/>
    <property type="project" value="GO_Central"/>
</dbReference>
<dbReference type="Ensembl" id="ENSECAT00000141678.1">
    <property type="protein sequence ID" value="ENSECAP00000062790.1"/>
    <property type="gene ID" value="ENSECAG00000043932.1"/>
</dbReference>
<dbReference type="SUPFAM" id="SSF81321">
    <property type="entry name" value="Family A G protein-coupled receptor-like"/>
    <property type="match status" value="1"/>
</dbReference>
<dbReference type="AlphaFoldDB" id="A0A9L0RJU1"/>
<dbReference type="PANTHER" id="PTHR48018">
    <property type="entry name" value="OLFACTORY RECEPTOR"/>
    <property type="match status" value="1"/>
</dbReference>
<evidence type="ECO:0000256" key="2">
    <source>
        <dbReference type="ARBA" id="ARBA00022692"/>
    </source>
</evidence>
<feature type="transmembrane region" description="Helical" evidence="8">
    <location>
        <begin position="201"/>
        <end position="224"/>
    </location>
</feature>
<dbReference type="GO" id="GO:0016020">
    <property type="term" value="C:membrane"/>
    <property type="evidence" value="ECO:0007669"/>
    <property type="project" value="UniProtKB-SubCell"/>
</dbReference>
<name>A0A9L0RJU1_HORSE</name>
<feature type="transmembrane region" description="Helical" evidence="8">
    <location>
        <begin position="25"/>
        <end position="43"/>
    </location>
</feature>
<evidence type="ECO:0000313" key="10">
    <source>
        <dbReference type="Proteomes" id="UP000002281"/>
    </source>
</evidence>
<dbReference type="InterPro" id="IPR000725">
    <property type="entry name" value="Olfact_rcpt"/>
</dbReference>
<dbReference type="GO" id="GO:0004984">
    <property type="term" value="F:olfactory receptor activity"/>
    <property type="evidence" value="ECO:0000318"/>
    <property type="project" value="GO_Central"/>
</dbReference>
<feature type="transmembrane region" description="Helical" evidence="8">
    <location>
        <begin position="236"/>
        <end position="259"/>
    </location>
</feature>